<feature type="compositionally biased region" description="Polar residues" evidence="3">
    <location>
        <begin position="1"/>
        <end position="11"/>
    </location>
</feature>
<dbReference type="PANTHER" id="PTHR15854">
    <property type="entry name" value="THAP4 PROTEIN"/>
    <property type="match status" value="1"/>
</dbReference>
<dbReference type="Pfam" id="PF08768">
    <property type="entry name" value="THAP4_heme-bd"/>
    <property type="match status" value="1"/>
</dbReference>
<keyword evidence="6" id="KW-1185">Reference proteome</keyword>
<dbReference type="Proteomes" id="UP000274907">
    <property type="component" value="Unassembled WGS sequence"/>
</dbReference>
<dbReference type="SUPFAM" id="SSF50814">
    <property type="entry name" value="Lipocalins"/>
    <property type="match status" value="1"/>
</dbReference>
<gene>
    <name evidence="5" type="ORF">EAH68_12360</name>
</gene>
<comment type="caution">
    <text evidence="5">The sequence shown here is derived from an EMBL/GenBank/DDBJ whole genome shotgun (WGS) entry which is preliminary data.</text>
</comment>
<dbReference type="CDD" id="cd07828">
    <property type="entry name" value="lipocalin_heme-bd-THAP4-like"/>
    <property type="match status" value="1"/>
</dbReference>
<organism evidence="5 6">
    <name type="scientific">Corynebacterium hylobatis</name>
    <dbReference type="NCBI Taxonomy" id="1859290"/>
    <lineage>
        <taxon>Bacteria</taxon>
        <taxon>Bacillati</taxon>
        <taxon>Actinomycetota</taxon>
        <taxon>Actinomycetes</taxon>
        <taxon>Mycobacteriales</taxon>
        <taxon>Corynebacteriaceae</taxon>
        <taxon>Corynebacterium</taxon>
    </lineage>
</organism>
<dbReference type="InterPro" id="IPR022939">
    <property type="entry name" value="Nb(III)_bact/plant"/>
</dbReference>
<dbReference type="InterPro" id="IPR014878">
    <property type="entry name" value="THAP4-like_heme-bd"/>
</dbReference>
<reference evidence="5 6" key="1">
    <citation type="submission" date="2018-12" db="EMBL/GenBank/DDBJ databases">
        <title>YIM 101343 draft genome.</title>
        <authorList>
            <person name="Chen X."/>
        </authorList>
    </citation>
    <scope>NUCLEOTIDE SEQUENCE [LARGE SCALE GENOMIC DNA]</scope>
    <source>
        <strain evidence="5 6">YIM 101343</strain>
    </source>
</reference>
<dbReference type="OrthoDB" id="4804006at2"/>
<dbReference type="InterPro" id="IPR045165">
    <property type="entry name" value="Nitrobindin"/>
</dbReference>
<evidence type="ECO:0000256" key="1">
    <source>
        <dbReference type="ARBA" id="ARBA00026205"/>
    </source>
</evidence>
<dbReference type="Gene3D" id="2.40.128.20">
    <property type="match status" value="1"/>
</dbReference>
<feature type="short sequence motif" description="GXWXGXG" evidence="2">
    <location>
        <begin position="81"/>
        <end position="87"/>
    </location>
</feature>
<evidence type="ECO:0000256" key="2">
    <source>
        <dbReference type="HAMAP-Rule" id="MF_01297"/>
    </source>
</evidence>
<dbReference type="HAMAP" id="MF_01297">
    <property type="entry name" value="nitrobindin"/>
    <property type="match status" value="1"/>
</dbReference>
<protein>
    <recommendedName>
        <fullName evidence="1 2">Ferric nitrobindin-like protein</fullName>
    </recommendedName>
</protein>
<comment type="caution">
    <text evidence="2">Lacks the conserved His residue that binds heme iron in the nitrobindin family.</text>
</comment>
<comment type="caution">
    <text evidence="2">Lacks conserved residue(s) required for the propagation of feature annotation.</text>
</comment>
<feature type="domain" description="THAP4-like heme-binding" evidence="4">
    <location>
        <begin position="73"/>
        <end position="224"/>
    </location>
</feature>
<sequence length="227" mass="24821">MTQEPQNTPSDTPGDAAAAQQQPGLSGNDAVNLAAEQARNTAHRNLPPLDLGELPVPDDTANLRHGPNIHDGLLALLPLVGVWRGEGKADTEEGQYSFGQQIIFAHDGENYLTYESRIWKLDEEGRPVGPDQRESGFWRISLSDEIEFVCTHSTGVAEIFYGEPVNERAWQVESASCMVTSTGPSRLGSGKRLYGLMPNNDLGWVDERLVDGELKPRMSAQLKRVAG</sequence>
<evidence type="ECO:0000259" key="4">
    <source>
        <dbReference type="Pfam" id="PF08768"/>
    </source>
</evidence>
<evidence type="ECO:0000313" key="6">
    <source>
        <dbReference type="Proteomes" id="UP000274907"/>
    </source>
</evidence>
<name>A0A430HVW1_9CORY</name>
<feature type="region of interest" description="Disordered" evidence="3">
    <location>
        <begin position="1"/>
        <end position="33"/>
    </location>
</feature>
<dbReference type="PANTHER" id="PTHR15854:SF4">
    <property type="entry name" value="PEROXYNITRITE ISOMERASE THAP4"/>
    <property type="match status" value="1"/>
</dbReference>
<evidence type="ECO:0000313" key="5">
    <source>
        <dbReference type="EMBL" id="RSZ61567.1"/>
    </source>
</evidence>
<comment type="similarity">
    <text evidence="2">Belongs to the nitrobindin family.</text>
</comment>
<dbReference type="InterPro" id="IPR012674">
    <property type="entry name" value="Calycin"/>
</dbReference>
<accession>A0A430HVW1</accession>
<proteinExistence type="inferred from homology"/>
<evidence type="ECO:0000256" key="3">
    <source>
        <dbReference type="SAM" id="MobiDB-lite"/>
    </source>
</evidence>
<dbReference type="EMBL" id="RXHJ01000018">
    <property type="protein sequence ID" value="RSZ61567.1"/>
    <property type="molecule type" value="Genomic_DNA"/>
</dbReference>
<dbReference type="AlphaFoldDB" id="A0A430HVW1"/>
<dbReference type="RefSeq" id="WP_126121652.1">
    <property type="nucleotide sequence ID" value="NZ_RXHJ01000018.1"/>
</dbReference>